<dbReference type="Pfam" id="PF00224">
    <property type="entry name" value="PK"/>
    <property type="match status" value="1"/>
</dbReference>
<dbReference type="eggNOG" id="COG0469">
    <property type="taxonomic scope" value="Bacteria"/>
</dbReference>
<evidence type="ECO:0000256" key="10">
    <source>
        <dbReference type="ARBA" id="ARBA00022842"/>
    </source>
</evidence>
<comment type="cofactor">
    <cofactor evidence="1">
        <name>K(+)</name>
        <dbReference type="ChEBI" id="CHEBI:29103"/>
    </cofactor>
</comment>
<evidence type="ECO:0000256" key="7">
    <source>
        <dbReference type="ARBA" id="ARBA00022741"/>
    </source>
</evidence>
<proteinExistence type="inferred from homology"/>
<accession>B4VIE9</accession>
<evidence type="ECO:0000256" key="13">
    <source>
        <dbReference type="RuleBase" id="RU000504"/>
    </source>
</evidence>
<feature type="domain" description="Pyruvate kinase barrel" evidence="14">
    <location>
        <begin position="2"/>
        <end position="309"/>
    </location>
</feature>
<evidence type="ECO:0000256" key="8">
    <source>
        <dbReference type="ARBA" id="ARBA00022777"/>
    </source>
</evidence>
<dbReference type="EMBL" id="DS989842">
    <property type="protein sequence ID" value="EDX78056.1"/>
    <property type="molecule type" value="Genomic_DNA"/>
</dbReference>
<evidence type="ECO:0000259" key="14">
    <source>
        <dbReference type="Pfam" id="PF00224"/>
    </source>
</evidence>
<evidence type="ECO:0000313" key="16">
    <source>
        <dbReference type="Proteomes" id="UP000003835"/>
    </source>
</evidence>
<dbReference type="InterPro" id="IPR015793">
    <property type="entry name" value="Pyrv_Knase_brl"/>
</dbReference>
<dbReference type="InterPro" id="IPR015806">
    <property type="entry name" value="Pyrv_Knase_insert_dom_sf"/>
</dbReference>
<dbReference type="RefSeq" id="WP_006098492.1">
    <property type="nucleotide sequence ID" value="NZ_DS989842.1"/>
</dbReference>
<comment type="similarity">
    <text evidence="3 13">Belongs to the pyruvate kinase family.</text>
</comment>
<evidence type="ECO:0000256" key="5">
    <source>
        <dbReference type="ARBA" id="ARBA00022679"/>
    </source>
</evidence>
<sequence>MKTVFTLGPASENKRLITQLSRTADRFRLNVAHLTAEGLKTWLERLTEIFTEQGKTLPLVLDLQGAKMRIGNYPSCDYLPEKVRLFFGQSSDDITQLPIPDKNLFHALSIGDILSLNDARIKLEVIAIQDKSATAKVLTNGGLSSYKGINRVDHPVPFTQLNQHDQRAVELGLSYPFVQFACSFVLDGKEVTPIRQQIGDRYLIAKIERPEAMRHLSQLDQGFDELWFCRGDLGAQAGLKALGQLQAKFIAQFPQLSSPKFLAGQVLEYMTHFPQPTRSEVVHLYDIQQAGFDGIVLSDETAIGRYPAQVAEFLEQL</sequence>
<evidence type="ECO:0000256" key="12">
    <source>
        <dbReference type="ARBA" id="ARBA00023317"/>
    </source>
</evidence>
<keyword evidence="10 13" id="KW-0460">Magnesium</keyword>
<dbReference type="STRING" id="118168.MC7420_7794"/>
<keyword evidence="11 13" id="KW-0324">Glycolysis</keyword>
<dbReference type="GO" id="GO:0030955">
    <property type="term" value="F:potassium ion binding"/>
    <property type="evidence" value="ECO:0007669"/>
    <property type="project" value="InterPro"/>
</dbReference>
<keyword evidence="5 13" id="KW-0808">Transferase</keyword>
<dbReference type="InterPro" id="IPR001697">
    <property type="entry name" value="Pyr_Knase"/>
</dbReference>
<dbReference type="GO" id="GO:0016301">
    <property type="term" value="F:kinase activity"/>
    <property type="evidence" value="ECO:0007669"/>
    <property type="project" value="UniProtKB-KW"/>
</dbReference>
<keyword evidence="12 15" id="KW-0670">Pyruvate</keyword>
<dbReference type="Gene3D" id="2.40.33.10">
    <property type="entry name" value="PK beta-barrel domain-like"/>
    <property type="match status" value="1"/>
</dbReference>
<dbReference type="GO" id="GO:0005524">
    <property type="term" value="F:ATP binding"/>
    <property type="evidence" value="ECO:0007669"/>
    <property type="project" value="UniProtKB-KW"/>
</dbReference>
<dbReference type="OrthoDB" id="9812123at2"/>
<reference evidence="15 16" key="1">
    <citation type="submission" date="2008-07" db="EMBL/GenBank/DDBJ databases">
        <authorList>
            <person name="Tandeau de Marsac N."/>
            <person name="Ferriera S."/>
            <person name="Johnson J."/>
            <person name="Kravitz S."/>
            <person name="Beeson K."/>
            <person name="Sutton G."/>
            <person name="Rogers Y.-H."/>
            <person name="Friedman R."/>
            <person name="Frazier M."/>
            <person name="Venter J.C."/>
        </authorList>
    </citation>
    <scope>NUCLEOTIDE SEQUENCE [LARGE SCALE GENOMIC DNA]</scope>
    <source>
        <strain evidence="15 16">PCC 7420</strain>
    </source>
</reference>
<organism evidence="15 16">
    <name type="scientific">Coleofasciculus chthonoplastes PCC 7420</name>
    <dbReference type="NCBI Taxonomy" id="118168"/>
    <lineage>
        <taxon>Bacteria</taxon>
        <taxon>Bacillati</taxon>
        <taxon>Cyanobacteriota</taxon>
        <taxon>Cyanophyceae</taxon>
        <taxon>Coleofasciculales</taxon>
        <taxon>Coleofasciculaceae</taxon>
        <taxon>Coleofasciculus</taxon>
    </lineage>
</organism>
<gene>
    <name evidence="15" type="ORF">MC7420_7794</name>
</gene>
<name>B4VIE9_9CYAN</name>
<keyword evidence="7" id="KW-0547">Nucleotide-binding</keyword>
<evidence type="ECO:0000256" key="2">
    <source>
        <dbReference type="ARBA" id="ARBA00004997"/>
    </source>
</evidence>
<dbReference type="UniPathway" id="UPA00109">
    <property type="reaction ID" value="UER00188"/>
</dbReference>
<evidence type="ECO:0000256" key="11">
    <source>
        <dbReference type="ARBA" id="ARBA00023152"/>
    </source>
</evidence>
<comment type="catalytic activity">
    <reaction evidence="13">
        <text>pyruvate + ATP = phosphoenolpyruvate + ADP + H(+)</text>
        <dbReference type="Rhea" id="RHEA:18157"/>
        <dbReference type="ChEBI" id="CHEBI:15361"/>
        <dbReference type="ChEBI" id="CHEBI:15378"/>
        <dbReference type="ChEBI" id="CHEBI:30616"/>
        <dbReference type="ChEBI" id="CHEBI:58702"/>
        <dbReference type="ChEBI" id="CHEBI:456216"/>
        <dbReference type="EC" id="2.7.1.40"/>
    </reaction>
</comment>
<evidence type="ECO:0000256" key="1">
    <source>
        <dbReference type="ARBA" id="ARBA00001958"/>
    </source>
</evidence>
<dbReference type="SUPFAM" id="SSF51621">
    <property type="entry name" value="Phosphoenolpyruvate/pyruvate domain"/>
    <property type="match status" value="1"/>
</dbReference>
<dbReference type="InterPro" id="IPR015813">
    <property type="entry name" value="Pyrv/PenolPyrv_kinase-like_dom"/>
</dbReference>
<evidence type="ECO:0000256" key="3">
    <source>
        <dbReference type="ARBA" id="ARBA00008663"/>
    </source>
</evidence>
<comment type="pathway">
    <text evidence="2 13">Carbohydrate degradation; glycolysis; pyruvate from D-glyceraldehyde 3-phosphate: step 5/5.</text>
</comment>
<protein>
    <recommendedName>
        <fullName evidence="4 13">Pyruvate kinase</fullName>
        <ecNumber evidence="4 13">2.7.1.40</ecNumber>
    </recommendedName>
</protein>
<dbReference type="EC" id="2.7.1.40" evidence="4 13"/>
<dbReference type="Proteomes" id="UP000003835">
    <property type="component" value="Unassembled WGS sequence"/>
</dbReference>
<dbReference type="GO" id="GO:0004743">
    <property type="term" value="F:pyruvate kinase activity"/>
    <property type="evidence" value="ECO:0007669"/>
    <property type="project" value="UniProtKB-EC"/>
</dbReference>
<dbReference type="PRINTS" id="PR01050">
    <property type="entry name" value="PYRUVTKNASE"/>
</dbReference>
<keyword evidence="8 13" id="KW-0418">Kinase</keyword>
<dbReference type="InterPro" id="IPR011037">
    <property type="entry name" value="Pyrv_Knase-like_insert_dom_sf"/>
</dbReference>
<evidence type="ECO:0000256" key="9">
    <source>
        <dbReference type="ARBA" id="ARBA00022840"/>
    </source>
</evidence>
<evidence type="ECO:0000313" key="15">
    <source>
        <dbReference type="EMBL" id="EDX78056.1"/>
    </source>
</evidence>
<dbReference type="GO" id="GO:0000287">
    <property type="term" value="F:magnesium ion binding"/>
    <property type="evidence" value="ECO:0007669"/>
    <property type="project" value="InterPro"/>
</dbReference>
<dbReference type="HOGENOM" id="CLU_015439_1_1_3"/>
<keyword evidence="16" id="KW-1185">Reference proteome</keyword>
<dbReference type="InterPro" id="IPR040442">
    <property type="entry name" value="Pyrv_kinase-like_dom_sf"/>
</dbReference>
<evidence type="ECO:0000256" key="4">
    <source>
        <dbReference type="ARBA" id="ARBA00012142"/>
    </source>
</evidence>
<evidence type="ECO:0000256" key="6">
    <source>
        <dbReference type="ARBA" id="ARBA00022723"/>
    </source>
</evidence>
<keyword evidence="9" id="KW-0067">ATP-binding</keyword>
<keyword evidence="6" id="KW-0479">Metal-binding</keyword>
<dbReference type="AlphaFoldDB" id="B4VIE9"/>
<dbReference type="Gene3D" id="3.20.20.60">
    <property type="entry name" value="Phosphoenolpyruvate-binding domains"/>
    <property type="match status" value="1"/>
</dbReference>
<dbReference type="SUPFAM" id="SSF50800">
    <property type="entry name" value="PK beta-barrel domain-like"/>
    <property type="match status" value="1"/>
</dbReference>
<dbReference type="PANTHER" id="PTHR11817">
    <property type="entry name" value="PYRUVATE KINASE"/>
    <property type="match status" value="1"/>
</dbReference>